<dbReference type="PROSITE" id="PS51767">
    <property type="entry name" value="PEPTIDASE_A1"/>
    <property type="match status" value="1"/>
</dbReference>
<keyword evidence="6" id="KW-0645">Protease</keyword>
<evidence type="ECO:0000256" key="2">
    <source>
        <dbReference type="SAM" id="MobiDB-lite"/>
    </source>
</evidence>
<dbReference type="PANTHER" id="PTHR47966">
    <property type="entry name" value="BETA-SITE APP-CLEAVING ENZYME, ISOFORM A-RELATED"/>
    <property type="match status" value="1"/>
</dbReference>
<protein>
    <submittedName>
        <fullName evidence="6">Acid protease</fullName>
    </submittedName>
</protein>
<dbReference type="InterPro" id="IPR033121">
    <property type="entry name" value="PEPTIDASE_A1"/>
</dbReference>
<proteinExistence type="inferred from homology"/>
<dbReference type="Gene3D" id="2.40.70.10">
    <property type="entry name" value="Acid Proteases"/>
    <property type="match status" value="2"/>
</dbReference>
<dbReference type="Proteomes" id="UP000244855">
    <property type="component" value="Unassembled WGS sequence"/>
</dbReference>
<dbReference type="EMBL" id="KZ805448">
    <property type="protein sequence ID" value="PVH97002.1"/>
    <property type="molecule type" value="Genomic_DNA"/>
</dbReference>
<feature type="signal peptide" evidence="4">
    <location>
        <begin position="1"/>
        <end position="30"/>
    </location>
</feature>
<dbReference type="AlphaFoldDB" id="A0A2V1DFV9"/>
<dbReference type="InterPro" id="IPR001461">
    <property type="entry name" value="Aspartic_peptidase_A1"/>
</dbReference>
<dbReference type="STRING" id="97972.A0A2V1DFV9"/>
<evidence type="ECO:0000256" key="1">
    <source>
        <dbReference type="ARBA" id="ARBA00007447"/>
    </source>
</evidence>
<evidence type="ECO:0000313" key="7">
    <source>
        <dbReference type="Proteomes" id="UP000244855"/>
    </source>
</evidence>
<name>A0A2V1DFV9_9PLEO</name>
<feature type="region of interest" description="Disordered" evidence="2">
    <location>
        <begin position="579"/>
        <end position="683"/>
    </location>
</feature>
<evidence type="ECO:0000313" key="6">
    <source>
        <dbReference type="EMBL" id="PVH97002.1"/>
    </source>
</evidence>
<comment type="similarity">
    <text evidence="1">Belongs to the peptidase A1 family.</text>
</comment>
<dbReference type="Pfam" id="PF00026">
    <property type="entry name" value="Asp"/>
    <property type="match status" value="1"/>
</dbReference>
<feature type="transmembrane region" description="Helical" evidence="3">
    <location>
        <begin position="449"/>
        <end position="472"/>
    </location>
</feature>
<keyword evidence="7" id="KW-1185">Reference proteome</keyword>
<dbReference type="OrthoDB" id="4074350at2759"/>
<accession>A0A2V1DFV9</accession>
<reference evidence="6 7" key="1">
    <citation type="journal article" date="2018" name="Sci. Rep.">
        <title>Comparative genomics provides insights into the lifestyle and reveals functional heterogeneity of dark septate endophytic fungi.</title>
        <authorList>
            <person name="Knapp D.G."/>
            <person name="Nemeth J.B."/>
            <person name="Barry K."/>
            <person name="Hainaut M."/>
            <person name="Henrissat B."/>
            <person name="Johnson J."/>
            <person name="Kuo A."/>
            <person name="Lim J.H.P."/>
            <person name="Lipzen A."/>
            <person name="Nolan M."/>
            <person name="Ohm R.A."/>
            <person name="Tamas L."/>
            <person name="Grigoriev I.V."/>
            <person name="Spatafora J.W."/>
            <person name="Nagy L.G."/>
            <person name="Kovacs G.M."/>
        </authorList>
    </citation>
    <scope>NUCLEOTIDE SEQUENCE [LARGE SCALE GENOMIC DNA]</scope>
    <source>
        <strain evidence="6 7">DSE2036</strain>
    </source>
</reference>
<feature type="domain" description="Peptidase A1" evidence="5">
    <location>
        <begin position="55"/>
        <end position="411"/>
    </location>
</feature>
<organism evidence="6 7">
    <name type="scientific">Periconia macrospinosa</name>
    <dbReference type="NCBI Taxonomy" id="97972"/>
    <lineage>
        <taxon>Eukaryota</taxon>
        <taxon>Fungi</taxon>
        <taxon>Dikarya</taxon>
        <taxon>Ascomycota</taxon>
        <taxon>Pezizomycotina</taxon>
        <taxon>Dothideomycetes</taxon>
        <taxon>Pleosporomycetidae</taxon>
        <taxon>Pleosporales</taxon>
        <taxon>Massarineae</taxon>
        <taxon>Periconiaceae</taxon>
        <taxon>Periconia</taxon>
    </lineage>
</organism>
<dbReference type="GO" id="GO:0004190">
    <property type="term" value="F:aspartic-type endopeptidase activity"/>
    <property type="evidence" value="ECO:0007669"/>
    <property type="project" value="InterPro"/>
</dbReference>
<dbReference type="GO" id="GO:0000324">
    <property type="term" value="C:fungal-type vacuole"/>
    <property type="evidence" value="ECO:0007669"/>
    <property type="project" value="TreeGrafter"/>
</dbReference>
<dbReference type="SUPFAM" id="SSF50630">
    <property type="entry name" value="Acid proteases"/>
    <property type="match status" value="1"/>
</dbReference>
<feature type="chain" id="PRO_5016174188" evidence="4">
    <location>
        <begin position="31"/>
        <end position="683"/>
    </location>
</feature>
<evidence type="ECO:0000256" key="3">
    <source>
        <dbReference type="SAM" id="Phobius"/>
    </source>
</evidence>
<dbReference type="PRINTS" id="PR00792">
    <property type="entry name" value="PEPSIN"/>
</dbReference>
<evidence type="ECO:0000256" key="4">
    <source>
        <dbReference type="SAM" id="SignalP"/>
    </source>
</evidence>
<feature type="compositionally biased region" description="Basic and acidic residues" evidence="2">
    <location>
        <begin position="673"/>
        <end position="683"/>
    </location>
</feature>
<dbReference type="GO" id="GO:0006508">
    <property type="term" value="P:proteolysis"/>
    <property type="evidence" value="ECO:0007669"/>
    <property type="project" value="UniProtKB-KW"/>
</dbReference>
<keyword evidence="3" id="KW-0812">Transmembrane</keyword>
<keyword evidence="3" id="KW-1133">Transmembrane helix</keyword>
<evidence type="ECO:0000259" key="5">
    <source>
        <dbReference type="PROSITE" id="PS51767"/>
    </source>
</evidence>
<gene>
    <name evidence="6" type="ORF">DM02DRAFT_95846</name>
</gene>
<keyword evidence="3" id="KW-0472">Membrane</keyword>
<keyword evidence="4" id="KW-0732">Signal</keyword>
<keyword evidence="6" id="KW-0378">Hydrolase</keyword>
<dbReference type="InterPro" id="IPR021109">
    <property type="entry name" value="Peptidase_aspartic_dom_sf"/>
</dbReference>
<sequence>MIRSRSRHFLHLPLFLLALAALSLFPSCLAAKIKVPAPVKVAPDQGFTGIDGKWNTISLRVGNSEHISNVLVSTASQQTWLINPLACPPKNQTESGRTVEVADGQCIDSRGKTFNKTESTTWTQNGFFQLWILKNIGLSGVGEYGWDTVGLGNKGEETVTLKNTTIGTIVSPNFWLGHFGVNPKPTNFSSYADPSPSYMTLLFEQKKIPSLSFGYTAGAPYYAKPFYSSLTLGGVDASRYIPNELSFGFAPDNERDIVVGVVGIKAKGATKSDVNLLARESFSMYIDSTIAELWLPVEVCNAFEKAFGLKYDNATGLYLVDDVMHQALKAENASITFSLGQQYATNLTIDITLPYAAFDLQASPPYRGLQNSTNYFPIRRGAEEDQWILGRTFLQEAYLQVDWERYNFSVSAINTSYNLPADIVPYYSAQYGPAWQPPKKKTSLQTKDIVGIAVGISLGIIFILCGVFWWFWRKRQRALKEKLEAAYAAQAAAAVDVKESHENSDYSSSPHKDAKTNVFPKAELSAGLDSLPTTPGPPVEAEDTERQVFEMMGDIPPSLEAGGRQLSEKESMMVREARINGIDPSGTPETSPEPGDRLQRQAPLSPSEVTIVSRRTPVSPLTPLMPRDPRDAASLEGSDTFFQPPKPRTPRDGRFLEGDDSLLSPISPVDGSDASRRRFSYEA</sequence>
<dbReference type="PANTHER" id="PTHR47966:SF51">
    <property type="entry name" value="BETA-SITE APP-CLEAVING ENZYME, ISOFORM A-RELATED"/>
    <property type="match status" value="1"/>
</dbReference>